<sequence>MKKILVSKCLYGGEIVRYDAADVTCEHPTFLKWKAEGRLIPVCPEVFGGLPTPRPDSQRVGEKVLTGAGTDVTVEYTKGALEAQRLAIVNEVAFAMMKADSPSCGSKMIFDGTFTDTRTPGQGMAVEMLKNAGVKVFDEDDFEAAEAYLASVEA</sequence>
<organism evidence="1 2">
    <name type="scientific">Fusibacter paucivorans</name>
    <dbReference type="NCBI Taxonomy" id="76009"/>
    <lineage>
        <taxon>Bacteria</taxon>
        <taxon>Bacillati</taxon>
        <taxon>Bacillota</taxon>
        <taxon>Clostridia</taxon>
        <taxon>Eubacteriales</taxon>
        <taxon>Eubacteriales Family XII. Incertae Sedis</taxon>
        <taxon>Fusibacter</taxon>
    </lineage>
</organism>
<protein>
    <submittedName>
        <fullName evidence="1">DUF523 domain-containing protein</fullName>
    </submittedName>
</protein>
<dbReference type="InterPro" id="IPR007553">
    <property type="entry name" value="2-thiour_desulf"/>
</dbReference>
<dbReference type="Pfam" id="PF04463">
    <property type="entry name" value="2-thiour_desulf"/>
    <property type="match status" value="1"/>
</dbReference>
<evidence type="ECO:0000313" key="1">
    <source>
        <dbReference type="EMBL" id="MBS7526657.1"/>
    </source>
</evidence>
<dbReference type="PANTHER" id="PTHR30087:SF1">
    <property type="entry name" value="HYPOTHETICAL CYTOSOLIC PROTEIN"/>
    <property type="match status" value="1"/>
</dbReference>
<accession>A0ABS5PP38</accession>
<evidence type="ECO:0000313" key="2">
    <source>
        <dbReference type="Proteomes" id="UP000746471"/>
    </source>
</evidence>
<comment type="caution">
    <text evidence="1">The sequence shown here is derived from an EMBL/GenBank/DDBJ whole genome shotgun (WGS) entry which is preliminary data.</text>
</comment>
<dbReference type="RefSeq" id="WP_213236519.1">
    <property type="nucleotide sequence ID" value="NZ_JAHBCL010000012.1"/>
</dbReference>
<dbReference type="Proteomes" id="UP000746471">
    <property type="component" value="Unassembled WGS sequence"/>
</dbReference>
<gene>
    <name evidence="1" type="ORF">KHM83_08210</name>
</gene>
<keyword evidence="2" id="KW-1185">Reference proteome</keyword>
<reference evidence="1 2" key="1">
    <citation type="submission" date="2021-05" db="EMBL/GenBank/DDBJ databases">
        <title>Fusibacter ferrireducens sp. nov., an anaerobic, sulfur- and Fe-reducing bacterium isolated from the mangrove sediment.</title>
        <authorList>
            <person name="Qiu D."/>
        </authorList>
    </citation>
    <scope>NUCLEOTIDE SEQUENCE [LARGE SCALE GENOMIC DNA]</scope>
    <source>
        <strain evidence="1 2">DSM 12116</strain>
    </source>
</reference>
<proteinExistence type="predicted"/>
<name>A0ABS5PP38_9FIRM</name>
<dbReference type="EMBL" id="JAHBCL010000012">
    <property type="protein sequence ID" value="MBS7526657.1"/>
    <property type="molecule type" value="Genomic_DNA"/>
</dbReference>
<dbReference type="PANTHER" id="PTHR30087">
    <property type="entry name" value="INNER MEMBRANE PROTEIN"/>
    <property type="match status" value="1"/>
</dbReference>